<dbReference type="InterPro" id="IPR000238">
    <property type="entry name" value="RbfA"/>
</dbReference>
<reference evidence="3 5" key="1">
    <citation type="submission" date="2015-05" db="EMBL/GenBank/DDBJ databases">
        <authorList>
            <person name="Rovetto F."/>
            <person name="Cocolin L."/>
            <person name="Illeghems K."/>
            <person name="Van Nieuwerburgh F."/>
            <person name="Houf K."/>
        </authorList>
    </citation>
    <scope>NUCLEOTIDE SEQUENCE [LARGE SCALE GENOMIC DNA]</scope>
    <source>
        <strain evidence="3 5">117434</strain>
    </source>
</reference>
<dbReference type="AlphaFoldDB" id="A0A1C0B0V6"/>
<dbReference type="Proteomes" id="UP000322644">
    <property type="component" value="Chromosome"/>
</dbReference>
<dbReference type="RefSeq" id="WP_066170115.1">
    <property type="nucleotide sequence ID" value="NZ_CP036246.2"/>
</dbReference>
<dbReference type="EMBL" id="CP036246">
    <property type="protein sequence ID" value="QEP39916.1"/>
    <property type="molecule type" value="Genomic_DNA"/>
</dbReference>
<dbReference type="OrthoDB" id="5339518at2"/>
<comment type="subcellular location">
    <subcellularLocation>
        <location evidence="2">Cytoplasm</location>
    </subcellularLocation>
</comment>
<dbReference type="Gene3D" id="3.30.300.20">
    <property type="match status" value="1"/>
</dbReference>
<dbReference type="InterPro" id="IPR023799">
    <property type="entry name" value="RbfA_dom_sf"/>
</dbReference>
<dbReference type="PROSITE" id="PS01319">
    <property type="entry name" value="RBFA"/>
    <property type="match status" value="1"/>
</dbReference>
<proteinExistence type="inferred from homology"/>
<evidence type="ECO:0000313" key="4">
    <source>
        <dbReference type="EMBL" id="QEP39916.1"/>
    </source>
</evidence>
<dbReference type="GO" id="GO:0030490">
    <property type="term" value="P:maturation of SSU-rRNA"/>
    <property type="evidence" value="ECO:0007669"/>
    <property type="project" value="UniProtKB-UniRule"/>
</dbReference>
<keyword evidence="5" id="KW-1185">Reference proteome</keyword>
<dbReference type="NCBIfam" id="NF001806">
    <property type="entry name" value="PRK00521.3-4"/>
    <property type="match status" value="1"/>
</dbReference>
<dbReference type="InterPro" id="IPR015946">
    <property type="entry name" value="KH_dom-like_a/b"/>
</dbReference>
<reference evidence="4 6" key="2">
    <citation type="submission" date="2019-09" db="EMBL/GenBank/DDBJ databases">
        <title>Complete genome sequencing of four Arcobacter species reveals a diverse suite of mobile elements.</title>
        <authorList>
            <person name="Miller W.G."/>
            <person name="Yee E."/>
            <person name="Bono J.L."/>
        </authorList>
    </citation>
    <scope>NUCLEOTIDE SEQUENCE [LARGE SCALE GENOMIC DNA]</scope>
    <source>
        <strain evidence="4 6">CCUG 56899</strain>
    </source>
</reference>
<dbReference type="Pfam" id="PF02033">
    <property type="entry name" value="RBFA"/>
    <property type="match status" value="1"/>
</dbReference>
<accession>A0A1C0B0V6</accession>
<dbReference type="Proteomes" id="UP000093159">
    <property type="component" value="Unassembled WGS sequence"/>
</dbReference>
<evidence type="ECO:0000256" key="1">
    <source>
        <dbReference type="ARBA" id="ARBA00022517"/>
    </source>
</evidence>
<reference evidence="4 6" key="3">
    <citation type="submission" date="2019-09" db="EMBL/GenBank/DDBJ databases">
        <title>Taxonomic note: a critical rebuttal of the proposed division of the genus Arcobacter into six genera, emended descriptions of Arcobacter anaerophilus and the genus Arcobacter, and an assessment of genus-level boundaries for Epsilonproteobacteria using in silico genomic comparator tools.</title>
        <authorList>
            <person name="On S.L.W."/>
            <person name="Miller W.G."/>
            <person name="Biggs P."/>
            <person name="Cornelius A."/>
            <person name="Vandamme P."/>
        </authorList>
    </citation>
    <scope>NUCLEOTIDE SEQUENCE [LARGE SCALE GENOMIC DNA]</scope>
    <source>
        <strain evidence="4 6">CCUG 56899</strain>
    </source>
</reference>
<name>A0A1C0B0V6_9BACT</name>
<sequence>MKSINLQRTESLLMELIPQALSSLNNSNINSLAITGVNCKKGKYDAVVYFDGSDFDNKETKEIINSLNKANGRIKSEVLSATGWYKCPNFKFEVDTSLEKSKHIEDLFAKIKNNKKDITVESDEE</sequence>
<evidence type="ECO:0000313" key="6">
    <source>
        <dbReference type="Proteomes" id="UP000322644"/>
    </source>
</evidence>
<comment type="function">
    <text evidence="2">One of several proteins that assist in the late maturation steps of the functional core of the 30S ribosomal subunit. Associates with free 30S ribosomal subunits (but not with 30S subunits that are part of 70S ribosomes or polysomes). Required for efficient processing of 16S rRNA. May interact with the 5'-terminal helix region of 16S rRNA.</text>
</comment>
<protein>
    <recommendedName>
        <fullName evidence="2">Ribosome-binding factor A</fullName>
    </recommendedName>
</protein>
<evidence type="ECO:0000256" key="2">
    <source>
        <dbReference type="HAMAP-Rule" id="MF_00003"/>
    </source>
</evidence>
<comment type="similarity">
    <text evidence="2">Belongs to the RbfA family.</text>
</comment>
<evidence type="ECO:0000313" key="3">
    <source>
        <dbReference type="EMBL" id="OCL93502.1"/>
    </source>
</evidence>
<dbReference type="EMBL" id="LDIR01000001">
    <property type="protein sequence ID" value="OCL93502.1"/>
    <property type="molecule type" value="Genomic_DNA"/>
</dbReference>
<keyword evidence="1 2" id="KW-0690">Ribosome biogenesis</keyword>
<evidence type="ECO:0000313" key="5">
    <source>
        <dbReference type="Proteomes" id="UP000093159"/>
    </source>
</evidence>
<comment type="subunit">
    <text evidence="2">Monomer. Binds 30S ribosomal subunits, but not 50S ribosomal subunits or 70S ribosomes.</text>
</comment>
<dbReference type="GO" id="GO:0005737">
    <property type="term" value="C:cytoplasm"/>
    <property type="evidence" value="ECO:0007669"/>
    <property type="project" value="UniProtKB-SubCell"/>
</dbReference>
<gene>
    <name evidence="2 4" type="primary">rbfA</name>
    <name evidence="3" type="ORF">AAX28_01045</name>
    <name evidence="4" type="ORF">APORC_0285</name>
</gene>
<dbReference type="InterPro" id="IPR020053">
    <property type="entry name" value="Ribosome-bd_factorA_CS"/>
</dbReference>
<keyword evidence="2" id="KW-0963">Cytoplasm</keyword>
<dbReference type="SUPFAM" id="SSF89919">
    <property type="entry name" value="Ribosome-binding factor A, RbfA"/>
    <property type="match status" value="1"/>
</dbReference>
<dbReference type="NCBIfam" id="TIGR00082">
    <property type="entry name" value="rbfA"/>
    <property type="match status" value="1"/>
</dbReference>
<dbReference type="HAMAP" id="MF_00003">
    <property type="entry name" value="RbfA"/>
    <property type="match status" value="1"/>
</dbReference>
<organism evidence="4 6">
    <name type="scientific">Arcobacter porcinus</name>
    <dbReference type="NCBI Taxonomy" id="1935204"/>
    <lineage>
        <taxon>Bacteria</taxon>
        <taxon>Pseudomonadati</taxon>
        <taxon>Campylobacterota</taxon>
        <taxon>Epsilonproteobacteria</taxon>
        <taxon>Campylobacterales</taxon>
        <taxon>Arcobacteraceae</taxon>
        <taxon>Arcobacter</taxon>
    </lineage>
</organism>
<dbReference type="KEGG" id="apoc:APORC_0285"/>